<accession>A0AAV6Z4U6</accession>
<evidence type="ECO:0000256" key="1">
    <source>
        <dbReference type="SAM" id="MobiDB-lite"/>
    </source>
</evidence>
<feature type="domain" description="KRAB" evidence="2">
    <location>
        <begin position="41"/>
        <end position="55"/>
    </location>
</feature>
<feature type="region of interest" description="Disordered" evidence="1">
    <location>
        <begin position="67"/>
        <end position="100"/>
    </location>
</feature>
<protein>
    <recommendedName>
        <fullName evidence="2">KRAB domain-containing protein</fullName>
    </recommendedName>
</protein>
<name>A0AAV6Z4U6_ENGPU</name>
<evidence type="ECO:0000313" key="4">
    <source>
        <dbReference type="Proteomes" id="UP000824782"/>
    </source>
</evidence>
<sequence length="108" mass="12179">MKMTELLTGEVTLLGMLGHDPVMEAPGDDCSHCVCQVPIRCQDVAVYFSMEEWEDVEGHKERYQELRSLTSPDGSRQRNLPPDSQDFKEEPEPDVPPDHQVGFCCGKV</sequence>
<dbReference type="InterPro" id="IPR001909">
    <property type="entry name" value="KRAB"/>
</dbReference>
<dbReference type="EMBL" id="WNYA01002132">
    <property type="protein sequence ID" value="KAG8544599.1"/>
    <property type="molecule type" value="Genomic_DNA"/>
</dbReference>
<keyword evidence="4" id="KW-1185">Reference proteome</keyword>
<reference evidence="3" key="1">
    <citation type="thesis" date="2020" institute="ProQuest LLC" country="789 East Eisenhower Parkway, Ann Arbor, MI, USA">
        <title>Comparative Genomics and Chromosome Evolution.</title>
        <authorList>
            <person name="Mudd A.B."/>
        </authorList>
    </citation>
    <scope>NUCLEOTIDE SEQUENCE</scope>
    <source>
        <strain evidence="3">237g6f4</strain>
        <tissue evidence="3">Blood</tissue>
    </source>
</reference>
<dbReference type="GO" id="GO:0006355">
    <property type="term" value="P:regulation of DNA-templated transcription"/>
    <property type="evidence" value="ECO:0007669"/>
    <property type="project" value="InterPro"/>
</dbReference>
<gene>
    <name evidence="3" type="ORF">GDO81_022192</name>
</gene>
<organism evidence="3 4">
    <name type="scientific">Engystomops pustulosus</name>
    <name type="common">Tungara frog</name>
    <name type="synonym">Physalaemus pustulosus</name>
    <dbReference type="NCBI Taxonomy" id="76066"/>
    <lineage>
        <taxon>Eukaryota</taxon>
        <taxon>Metazoa</taxon>
        <taxon>Chordata</taxon>
        <taxon>Craniata</taxon>
        <taxon>Vertebrata</taxon>
        <taxon>Euteleostomi</taxon>
        <taxon>Amphibia</taxon>
        <taxon>Batrachia</taxon>
        <taxon>Anura</taxon>
        <taxon>Neobatrachia</taxon>
        <taxon>Hyloidea</taxon>
        <taxon>Leptodactylidae</taxon>
        <taxon>Leiuperinae</taxon>
        <taxon>Engystomops</taxon>
    </lineage>
</organism>
<evidence type="ECO:0000259" key="2">
    <source>
        <dbReference type="Pfam" id="PF01352"/>
    </source>
</evidence>
<dbReference type="InterPro" id="IPR036051">
    <property type="entry name" value="KRAB_dom_sf"/>
</dbReference>
<comment type="caution">
    <text evidence="3">The sequence shown here is derived from an EMBL/GenBank/DDBJ whole genome shotgun (WGS) entry which is preliminary data.</text>
</comment>
<dbReference type="SUPFAM" id="SSF109640">
    <property type="entry name" value="KRAB domain (Kruppel-associated box)"/>
    <property type="match status" value="1"/>
</dbReference>
<evidence type="ECO:0000313" key="3">
    <source>
        <dbReference type="EMBL" id="KAG8544599.1"/>
    </source>
</evidence>
<proteinExistence type="predicted"/>
<dbReference type="Proteomes" id="UP000824782">
    <property type="component" value="Unassembled WGS sequence"/>
</dbReference>
<dbReference type="Pfam" id="PF01352">
    <property type="entry name" value="KRAB"/>
    <property type="match status" value="1"/>
</dbReference>
<feature type="compositionally biased region" description="Polar residues" evidence="1">
    <location>
        <begin position="67"/>
        <end position="78"/>
    </location>
</feature>
<dbReference type="AlphaFoldDB" id="A0AAV6Z4U6"/>